<dbReference type="Proteomes" id="UP000242715">
    <property type="component" value="Unassembled WGS sequence"/>
</dbReference>
<proteinExistence type="predicted"/>
<name>A0A2Z6MQ11_TRISU</name>
<organism evidence="2 3">
    <name type="scientific">Trifolium subterraneum</name>
    <name type="common">Subterranean clover</name>
    <dbReference type="NCBI Taxonomy" id="3900"/>
    <lineage>
        <taxon>Eukaryota</taxon>
        <taxon>Viridiplantae</taxon>
        <taxon>Streptophyta</taxon>
        <taxon>Embryophyta</taxon>
        <taxon>Tracheophyta</taxon>
        <taxon>Spermatophyta</taxon>
        <taxon>Magnoliopsida</taxon>
        <taxon>eudicotyledons</taxon>
        <taxon>Gunneridae</taxon>
        <taxon>Pentapetalae</taxon>
        <taxon>rosids</taxon>
        <taxon>fabids</taxon>
        <taxon>Fabales</taxon>
        <taxon>Fabaceae</taxon>
        <taxon>Papilionoideae</taxon>
        <taxon>50 kb inversion clade</taxon>
        <taxon>NPAAA clade</taxon>
        <taxon>Hologalegina</taxon>
        <taxon>IRL clade</taxon>
        <taxon>Trifolieae</taxon>
        <taxon>Trifolium</taxon>
    </lineage>
</organism>
<protein>
    <submittedName>
        <fullName evidence="2">Uncharacterized protein</fullName>
    </submittedName>
</protein>
<keyword evidence="3" id="KW-1185">Reference proteome</keyword>
<evidence type="ECO:0000313" key="2">
    <source>
        <dbReference type="EMBL" id="GAU34386.1"/>
    </source>
</evidence>
<feature type="compositionally biased region" description="Low complexity" evidence="1">
    <location>
        <begin position="14"/>
        <end position="42"/>
    </location>
</feature>
<gene>
    <name evidence="2" type="ORF">TSUD_217260</name>
</gene>
<dbReference type="EMBL" id="DF973553">
    <property type="protein sequence ID" value="GAU34386.1"/>
    <property type="molecule type" value="Genomic_DNA"/>
</dbReference>
<feature type="compositionally biased region" description="Polar residues" evidence="1">
    <location>
        <begin position="1"/>
        <end position="13"/>
    </location>
</feature>
<evidence type="ECO:0000313" key="3">
    <source>
        <dbReference type="Proteomes" id="UP000242715"/>
    </source>
</evidence>
<reference evidence="3" key="1">
    <citation type="journal article" date="2017" name="Front. Plant Sci.">
        <title>Climate Clever Clovers: New Paradigm to Reduce the Environmental Footprint of Ruminants by Breeding Low Methanogenic Forages Utilizing Haplotype Variation.</title>
        <authorList>
            <person name="Kaur P."/>
            <person name="Appels R."/>
            <person name="Bayer P.E."/>
            <person name="Keeble-Gagnere G."/>
            <person name="Wang J."/>
            <person name="Hirakawa H."/>
            <person name="Shirasawa K."/>
            <person name="Vercoe P."/>
            <person name="Stefanova K."/>
            <person name="Durmic Z."/>
            <person name="Nichols P."/>
            <person name="Revell C."/>
            <person name="Isobe S.N."/>
            <person name="Edwards D."/>
            <person name="Erskine W."/>
        </authorList>
    </citation>
    <scope>NUCLEOTIDE SEQUENCE [LARGE SCALE GENOMIC DNA]</scope>
    <source>
        <strain evidence="3">cv. Daliak</strain>
    </source>
</reference>
<evidence type="ECO:0000256" key="1">
    <source>
        <dbReference type="SAM" id="MobiDB-lite"/>
    </source>
</evidence>
<sequence>MDSPRTPISSSTRLRIPIPSSTTPPRRTPISPSTPRTPLSLIPRIPLSLSPAATPSPPPAPKSKKKGYDFIPFLISQVPHPSYALKYRKRYHTLTMLIFEVIGSEAKQMIRLLIDAFIGSIIHWSCWPPKGVSVGGNFIVSDSDDPTIAISLGDHSAGISAHVVFLYFYVETILCLTHPIGSSIWSARTFEIGRRLQKDFISGMREQRRLTRQETRIEGALLEKLQICGSSKCRKNSGNKNYALEADNTDSSLKSDCPPCHHCGKKKICKFQLEKKQEETRLSTQSCEMFFGYNSVSIAYRIFQPKSENICIDRLKFDCYRSFCSSAHSGLCFSGCCLEA</sequence>
<accession>A0A2Z6MQ11</accession>
<feature type="region of interest" description="Disordered" evidence="1">
    <location>
        <begin position="1"/>
        <end position="42"/>
    </location>
</feature>
<dbReference type="AlphaFoldDB" id="A0A2Z6MQ11"/>